<feature type="transmembrane region" description="Helical" evidence="2">
    <location>
        <begin position="134"/>
        <end position="155"/>
    </location>
</feature>
<dbReference type="Gene3D" id="2.170.300.10">
    <property type="entry name" value="Tie2 ligand-binding domain superfamily"/>
    <property type="match status" value="1"/>
</dbReference>
<evidence type="ECO:0000256" key="1">
    <source>
        <dbReference type="SAM" id="MobiDB-lite"/>
    </source>
</evidence>
<keyword evidence="4" id="KW-1185">Reference proteome</keyword>
<feature type="chain" id="PRO_5034205942" evidence="3">
    <location>
        <begin position="20"/>
        <end position="174"/>
    </location>
</feature>
<keyword evidence="2" id="KW-0812">Transmembrane</keyword>
<dbReference type="Proteomes" id="UP000694844">
    <property type="component" value="Chromosome 7"/>
</dbReference>
<gene>
    <name evidence="5" type="primary">LOC111104938</name>
</gene>
<keyword evidence="2" id="KW-1133">Transmembrane helix</keyword>
<dbReference type="GeneID" id="111104938"/>
<dbReference type="AlphaFoldDB" id="A0A8B8AU01"/>
<dbReference type="OrthoDB" id="6206945at2759"/>
<name>A0A8B8AU01_CRAVI</name>
<keyword evidence="2" id="KW-0472">Membrane</keyword>
<feature type="signal peptide" evidence="3">
    <location>
        <begin position="1"/>
        <end position="19"/>
    </location>
</feature>
<evidence type="ECO:0000256" key="3">
    <source>
        <dbReference type="SAM" id="SignalP"/>
    </source>
</evidence>
<dbReference type="RefSeq" id="XP_022294822.1">
    <property type="nucleotide sequence ID" value="XM_022439114.1"/>
</dbReference>
<proteinExistence type="predicted"/>
<feature type="region of interest" description="Disordered" evidence="1">
    <location>
        <begin position="94"/>
        <end position="123"/>
    </location>
</feature>
<keyword evidence="3" id="KW-0732">Signal</keyword>
<accession>A0A8B8AU01</accession>
<feature type="compositionally biased region" description="Low complexity" evidence="1">
    <location>
        <begin position="94"/>
        <end position="117"/>
    </location>
</feature>
<evidence type="ECO:0000313" key="5">
    <source>
        <dbReference type="RefSeq" id="XP_022294822.1"/>
    </source>
</evidence>
<reference evidence="5" key="1">
    <citation type="submission" date="2025-08" db="UniProtKB">
        <authorList>
            <consortium name="RefSeq"/>
        </authorList>
    </citation>
    <scope>IDENTIFICATION</scope>
    <source>
        <tissue evidence="5">Whole sample</tissue>
    </source>
</reference>
<evidence type="ECO:0000313" key="4">
    <source>
        <dbReference type="Proteomes" id="UP000694844"/>
    </source>
</evidence>
<dbReference type="KEGG" id="cvn:111104938"/>
<organism evidence="4 5">
    <name type="scientific">Crassostrea virginica</name>
    <name type="common">Eastern oyster</name>
    <dbReference type="NCBI Taxonomy" id="6565"/>
    <lineage>
        <taxon>Eukaryota</taxon>
        <taxon>Metazoa</taxon>
        <taxon>Spiralia</taxon>
        <taxon>Lophotrochozoa</taxon>
        <taxon>Mollusca</taxon>
        <taxon>Bivalvia</taxon>
        <taxon>Autobranchia</taxon>
        <taxon>Pteriomorphia</taxon>
        <taxon>Ostreida</taxon>
        <taxon>Ostreoidea</taxon>
        <taxon>Ostreidae</taxon>
        <taxon>Crassostrea</taxon>
    </lineage>
</organism>
<protein>
    <submittedName>
        <fullName evidence="5">Multiple epidermal growth factor-like domains protein 10</fullName>
    </submittedName>
</protein>
<evidence type="ECO:0000256" key="2">
    <source>
        <dbReference type="SAM" id="Phobius"/>
    </source>
</evidence>
<sequence length="174" mass="19115">MELIRIIILFIWTFALYRCQKCTEPSGGKICCSGEVWNISFQSCQPCSIGFQGPNCSLTCPFPYYGKDCQSICLCSKSLCSHVDGCNTANKDLSMTQGSSQSRSRTSEDSSVTESSTARQNMERKVLPGKTSGVYKSVICLIAISGLLLLLYLGLHCYIKRLQQIHLSSATLAI</sequence>